<gene>
    <name evidence="3" type="ORF">Lbru_0121</name>
</gene>
<dbReference type="SUPFAM" id="SSF52047">
    <property type="entry name" value="RNI-like"/>
    <property type="match status" value="1"/>
</dbReference>
<evidence type="ECO:0000256" key="2">
    <source>
        <dbReference type="ARBA" id="ARBA00023043"/>
    </source>
</evidence>
<dbReference type="Gene3D" id="3.80.10.10">
    <property type="entry name" value="Ribonuclease Inhibitor"/>
    <property type="match status" value="1"/>
</dbReference>
<keyword evidence="1" id="KW-0677">Repeat</keyword>
<dbReference type="PATRIC" id="fig|29422.6.peg.124"/>
<dbReference type="Proteomes" id="UP000054742">
    <property type="component" value="Unassembled WGS sequence"/>
</dbReference>
<comment type="caution">
    <text evidence="3">The sequence shown here is derived from an EMBL/GenBank/DDBJ whole genome shotgun (WGS) entry which is preliminary data.</text>
</comment>
<accession>A0A0W0SUE8</accession>
<evidence type="ECO:0000256" key="1">
    <source>
        <dbReference type="ARBA" id="ARBA00022737"/>
    </source>
</evidence>
<sequence length="311" mass="34745">MRIIDLKIKELKKLTDQQLSQLKTLEITETLDKKYINDLIALLPKLRSLEIFSCKGSKLKGKLFTSLVQQLPQCPLLSYLFFPNNQINNEDLKSFAAVLPKFKCLVAVELTGNKLTDLMQDEHNILLKNIRRNGTLVSFDMSNNNVSAKSRDQINEVLSANRARGEELISAVKQQDINAVRQLLIAGARVNTRLVMGNRIISRLESPLHVAAELGDCGMVRLLKGRGAKMLPDGLGKTPLERAQSTLKDLPLHRAIWRAGLEKVIKLLSQDGVKKEYDATGYTSVSGTGLFAPKLKYHSKERKVLTLPTCS</sequence>
<dbReference type="PANTHER" id="PTHR24171">
    <property type="entry name" value="ANKYRIN REPEAT DOMAIN-CONTAINING PROTEIN 39-RELATED"/>
    <property type="match status" value="1"/>
</dbReference>
<dbReference type="AlphaFoldDB" id="A0A0W0SUE8"/>
<proteinExistence type="predicted"/>
<protein>
    <submittedName>
        <fullName evidence="3">Ankyrin repeats (3 copies)</fullName>
    </submittedName>
</protein>
<keyword evidence="4" id="KW-1185">Reference proteome</keyword>
<dbReference type="EMBL" id="LNXV01000003">
    <property type="protein sequence ID" value="KTC86892.1"/>
    <property type="molecule type" value="Genomic_DNA"/>
</dbReference>
<organism evidence="3 4">
    <name type="scientific">Legionella brunensis</name>
    <dbReference type="NCBI Taxonomy" id="29422"/>
    <lineage>
        <taxon>Bacteria</taxon>
        <taxon>Pseudomonadati</taxon>
        <taxon>Pseudomonadota</taxon>
        <taxon>Gammaproteobacteria</taxon>
        <taxon>Legionellales</taxon>
        <taxon>Legionellaceae</taxon>
        <taxon>Legionella</taxon>
    </lineage>
</organism>
<evidence type="ECO:0000313" key="4">
    <source>
        <dbReference type="Proteomes" id="UP000054742"/>
    </source>
</evidence>
<dbReference type="GO" id="GO:0004842">
    <property type="term" value="F:ubiquitin-protein transferase activity"/>
    <property type="evidence" value="ECO:0007669"/>
    <property type="project" value="TreeGrafter"/>
</dbReference>
<keyword evidence="2" id="KW-0040">ANK repeat</keyword>
<dbReference type="Gene3D" id="1.25.40.20">
    <property type="entry name" value="Ankyrin repeat-containing domain"/>
    <property type="match status" value="1"/>
</dbReference>
<reference evidence="3 4" key="1">
    <citation type="submission" date="2015-11" db="EMBL/GenBank/DDBJ databases">
        <title>Genomic analysis of 38 Legionella species identifies large and diverse effector repertoires.</title>
        <authorList>
            <person name="Burstein D."/>
            <person name="Amaro F."/>
            <person name="Zusman T."/>
            <person name="Lifshitz Z."/>
            <person name="Cohen O."/>
            <person name="Gilbert J.A."/>
            <person name="Pupko T."/>
            <person name="Shuman H.A."/>
            <person name="Segal G."/>
        </authorList>
    </citation>
    <scope>NUCLEOTIDE SEQUENCE [LARGE SCALE GENOMIC DNA]</scope>
    <source>
        <strain evidence="3 4">ATCC 43878</strain>
    </source>
</reference>
<dbReference type="InterPro" id="IPR036770">
    <property type="entry name" value="Ankyrin_rpt-contain_sf"/>
</dbReference>
<name>A0A0W0SUE8_9GAMM</name>
<dbReference type="PANTHER" id="PTHR24171:SF8">
    <property type="entry name" value="BRCA1-ASSOCIATED RING DOMAIN PROTEIN 1"/>
    <property type="match status" value="1"/>
</dbReference>
<dbReference type="InterPro" id="IPR032675">
    <property type="entry name" value="LRR_dom_sf"/>
</dbReference>
<evidence type="ECO:0000313" key="3">
    <source>
        <dbReference type="EMBL" id="KTC86892.1"/>
    </source>
</evidence>
<dbReference type="SUPFAM" id="SSF48403">
    <property type="entry name" value="Ankyrin repeat"/>
    <property type="match status" value="1"/>
</dbReference>
<dbReference type="STRING" id="29422.Lbru_0121"/>
<dbReference type="GO" id="GO:0085020">
    <property type="term" value="P:protein K6-linked ubiquitination"/>
    <property type="evidence" value="ECO:0007669"/>
    <property type="project" value="TreeGrafter"/>
</dbReference>